<dbReference type="AlphaFoldDB" id="A0AAD5WYE0"/>
<protein>
    <submittedName>
        <fullName evidence="2">Uncharacterized protein</fullName>
    </submittedName>
</protein>
<comment type="caution">
    <text evidence="2">The sequence shown here is derived from an EMBL/GenBank/DDBJ whole genome shotgun (WGS) entry which is preliminary data.</text>
</comment>
<evidence type="ECO:0000313" key="2">
    <source>
        <dbReference type="EMBL" id="KAJ3025093.1"/>
    </source>
</evidence>
<feature type="region of interest" description="Disordered" evidence="1">
    <location>
        <begin position="1"/>
        <end position="27"/>
    </location>
</feature>
<reference evidence="2" key="1">
    <citation type="submission" date="2020-05" db="EMBL/GenBank/DDBJ databases">
        <title>Phylogenomic resolution of chytrid fungi.</title>
        <authorList>
            <person name="Stajich J.E."/>
            <person name="Amses K."/>
            <person name="Simmons R."/>
            <person name="Seto K."/>
            <person name="Myers J."/>
            <person name="Bonds A."/>
            <person name="Quandt C.A."/>
            <person name="Barry K."/>
            <person name="Liu P."/>
            <person name="Grigoriev I."/>
            <person name="Longcore J.E."/>
            <person name="James T.Y."/>
        </authorList>
    </citation>
    <scope>NUCLEOTIDE SEQUENCE</scope>
    <source>
        <strain evidence="2">JEL0318</strain>
    </source>
</reference>
<dbReference type="EMBL" id="JADGJD010003180">
    <property type="protein sequence ID" value="KAJ3025093.1"/>
    <property type="molecule type" value="Genomic_DNA"/>
</dbReference>
<evidence type="ECO:0000313" key="3">
    <source>
        <dbReference type="Proteomes" id="UP001212841"/>
    </source>
</evidence>
<evidence type="ECO:0000256" key="1">
    <source>
        <dbReference type="SAM" id="MobiDB-lite"/>
    </source>
</evidence>
<feature type="non-terminal residue" evidence="2">
    <location>
        <position position="248"/>
    </location>
</feature>
<gene>
    <name evidence="2" type="ORF">HK097_006757</name>
</gene>
<proteinExistence type="predicted"/>
<keyword evidence="3" id="KW-1185">Reference proteome</keyword>
<sequence length="248" mass="25807">MGTPRPGLRRENSGGSTATAAGTRGGAMGLVRSLTGMSRGSGKSYSAGYKGVLVPGFTGGPSRGTRARRNEGMVDTIDVGDVSGMPALVPTSSGAGVDVAGTSPARPGLARNVSFSPSEATVLSVGDRDGHQELAVGPSGYVAKDASGYGVARTPQAEYRDPFADGDQDGTLRTPQVHMMDTLHDREAANSVPPLLPVPIRGPRRYESVKRLSTVESGDEGTLQWPSSRNSDETIDGAFLDRQQPHEL</sequence>
<organism evidence="2 3">
    <name type="scientific">Rhizophlyctis rosea</name>
    <dbReference type="NCBI Taxonomy" id="64517"/>
    <lineage>
        <taxon>Eukaryota</taxon>
        <taxon>Fungi</taxon>
        <taxon>Fungi incertae sedis</taxon>
        <taxon>Chytridiomycota</taxon>
        <taxon>Chytridiomycota incertae sedis</taxon>
        <taxon>Chytridiomycetes</taxon>
        <taxon>Rhizophlyctidales</taxon>
        <taxon>Rhizophlyctidaceae</taxon>
        <taxon>Rhizophlyctis</taxon>
    </lineage>
</organism>
<feature type="region of interest" description="Disordered" evidence="1">
    <location>
        <begin position="211"/>
        <end position="248"/>
    </location>
</feature>
<accession>A0AAD5WYE0</accession>
<name>A0AAD5WYE0_9FUNG</name>
<dbReference type="Proteomes" id="UP001212841">
    <property type="component" value="Unassembled WGS sequence"/>
</dbReference>